<dbReference type="EMBL" id="MAJD01000001">
    <property type="protein sequence ID" value="OBX37354.1"/>
    <property type="molecule type" value="Genomic_DNA"/>
</dbReference>
<accession>A0A1B8P4Z8</accession>
<dbReference type="GO" id="GO:0016787">
    <property type="term" value="F:hydrolase activity"/>
    <property type="evidence" value="ECO:0007669"/>
    <property type="project" value="UniProtKB-KW"/>
</dbReference>
<proteinExistence type="predicted"/>
<organism evidence="1 2">
    <name type="scientific">Halomonas elongata</name>
    <dbReference type="NCBI Taxonomy" id="2746"/>
    <lineage>
        <taxon>Bacteria</taxon>
        <taxon>Pseudomonadati</taxon>
        <taxon>Pseudomonadota</taxon>
        <taxon>Gammaproteobacteria</taxon>
        <taxon>Oceanospirillales</taxon>
        <taxon>Halomonadaceae</taxon>
        <taxon>Halomonas</taxon>
    </lineage>
</organism>
<dbReference type="InterPro" id="IPR029058">
    <property type="entry name" value="AB_hydrolase_fold"/>
</dbReference>
<dbReference type="Proteomes" id="UP000092504">
    <property type="component" value="Unassembled WGS sequence"/>
</dbReference>
<reference evidence="1 2" key="1">
    <citation type="submission" date="2016-06" db="EMBL/GenBank/DDBJ databases">
        <title>Genome sequence of halotolerant plant growth promoting strain of Halomonas elongata HEK1 isolated from salterns of Rann of Kutch, Gujarat, India.</title>
        <authorList>
            <person name="Gaba S."/>
            <person name="Singh R.N."/>
            <person name="Abrol S."/>
            <person name="Kaushik R."/>
            <person name="Saxena A.K."/>
        </authorList>
    </citation>
    <scope>NUCLEOTIDE SEQUENCE [LARGE SCALE GENOMIC DNA]</scope>
    <source>
        <strain evidence="1 2">HEK1</strain>
    </source>
</reference>
<dbReference type="Gene3D" id="3.40.50.1820">
    <property type="entry name" value="alpha/beta hydrolase"/>
    <property type="match status" value="1"/>
</dbReference>
<dbReference type="SUPFAM" id="SSF53474">
    <property type="entry name" value="alpha/beta-Hydrolases"/>
    <property type="match status" value="1"/>
</dbReference>
<keyword evidence="1" id="KW-0378">Hydrolase</keyword>
<name>A0A1B8P4Z8_HALEL</name>
<gene>
    <name evidence="1" type="ORF">A8U91_01714</name>
</gene>
<dbReference type="AlphaFoldDB" id="A0A1B8P4Z8"/>
<evidence type="ECO:0000313" key="2">
    <source>
        <dbReference type="Proteomes" id="UP000092504"/>
    </source>
</evidence>
<evidence type="ECO:0000313" key="1">
    <source>
        <dbReference type="EMBL" id="OBX37354.1"/>
    </source>
</evidence>
<sequence>MVDTLSEFDGYHCLIVPGWRGSGGDHWQTHWQHRLPRSSHTRVASWDEPALDDWVGALDRATQPIDAPILLIAHSLGCITVAHWTAIAEHSQRIAGALLVAPADVERGSVSRPLAGLLPFPCTTCHSRACWSAPPTTLPPAPSVRPSLPSAGRASWWCSTMPDILTRRLVITGGNLGSRCLLGLWFQALTSSTWNLFKPVDMAVFLPAGYR</sequence>
<comment type="caution">
    <text evidence="1">The sequence shown here is derived from an EMBL/GenBank/DDBJ whole genome shotgun (WGS) entry which is preliminary data.</text>
</comment>
<dbReference type="InterPro" id="IPR010662">
    <property type="entry name" value="RBBP9/YdeN"/>
</dbReference>
<dbReference type="PATRIC" id="fig|2746.7.peg.1760"/>
<protein>
    <submittedName>
        <fullName evidence="1">Alpha/beta hydrolase family protein</fullName>
    </submittedName>
</protein>
<dbReference type="Pfam" id="PF06821">
    <property type="entry name" value="Ser_hydrolase"/>
    <property type="match status" value="1"/>
</dbReference>